<feature type="compositionally biased region" description="Basic and acidic residues" evidence="1">
    <location>
        <begin position="379"/>
        <end position="388"/>
    </location>
</feature>
<name>A0ABP0M3T8_9DINO</name>
<evidence type="ECO:0000256" key="1">
    <source>
        <dbReference type="SAM" id="MobiDB-lite"/>
    </source>
</evidence>
<feature type="compositionally biased region" description="Basic residues" evidence="1">
    <location>
        <begin position="1018"/>
        <end position="1027"/>
    </location>
</feature>
<feature type="compositionally biased region" description="Basic and acidic residues" evidence="1">
    <location>
        <begin position="342"/>
        <end position="359"/>
    </location>
</feature>
<feature type="compositionally biased region" description="Polar residues" evidence="1">
    <location>
        <begin position="364"/>
        <end position="375"/>
    </location>
</feature>
<feature type="region of interest" description="Disordered" evidence="1">
    <location>
        <begin position="341"/>
        <end position="407"/>
    </location>
</feature>
<protein>
    <submittedName>
        <fullName evidence="3">Uncharacterized protein</fullName>
    </submittedName>
</protein>
<organism evidence="3 4">
    <name type="scientific">Durusdinium trenchii</name>
    <dbReference type="NCBI Taxonomy" id="1381693"/>
    <lineage>
        <taxon>Eukaryota</taxon>
        <taxon>Sar</taxon>
        <taxon>Alveolata</taxon>
        <taxon>Dinophyceae</taxon>
        <taxon>Suessiales</taxon>
        <taxon>Symbiodiniaceae</taxon>
        <taxon>Durusdinium</taxon>
    </lineage>
</organism>
<feature type="signal peptide" evidence="2">
    <location>
        <begin position="1"/>
        <end position="18"/>
    </location>
</feature>
<feature type="compositionally biased region" description="Basic and acidic residues" evidence="1">
    <location>
        <begin position="584"/>
        <end position="596"/>
    </location>
</feature>
<feature type="compositionally biased region" description="Basic and acidic residues" evidence="1">
    <location>
        <begin position="1052"/>
        <end position="1065"/>
    </location>
</feature>
<feature type="compositionally biased region" description="Basic residues" evidence="1">
    <location>
        <begin position="1035"/>
        <end position="1048"/>
    </location>
</feature>
<feature type="compositionally biased region" description="Low complexity" evidence="1">
    <location>
        <begin position="627"/>
        <end position="638"/>
    </location>
</feature>
<keyword evidence="4" id="KW-1185">Reference proteome</keyword>
<feature type="region of interest" description="Disordered" evidence="1">
    <location>
        <begin position="422"/>
        <end position="541"/>
    </location>
</feature>
<keyword evidence="2" id="KW-0732">Signal</keyword>
<feature type="compositionally biased region" description="Basic residues" evidence="1">
    <location>
        <begin position="498"/>
        <end position="514"/>
    </location>
</feature>
<evidence type="ECO:0000313" key="4">
    <source>
        <dbReference type="Proteomes" id="UP001642484"/>
    </source>
</evidence>
<dbReference type="Proteomes" id="UP001642484">
    <property type="component" value="Unassembled WGS sequence"/>
</dbReference>
<feature type="compositionally biased region" description="Gly residues" evidence="1">
    <location>
        <begin position="422"/>
        <end position="431"/>
    </location>
</feature>
<feature type="region of interest" description="Disordered" evidence="1">
    <location>
        <begin position="873"/>
        <end position="894"/>
    </location>
</feature>
<feature type="region of interest" description="Disordered" evidence="1">
    <location>
        <begin position="1018"/>
        <end position="1065"/>
    </location>
</feature>
<accession>A0ABP0M3T8</accession>
<comment type="caution">
    <text evidence="3">The sequence shown here is derived from an EMBL/GenBank/DDBJ whole genome shotgun (WGS) entry which is preliminary data.</text>
</comment>
<evidence type="ECO:0000256" key="2">
    <source>
        <dbReference type="SAM" id="SignalP"/>
    </source>
</evidence>
<feature type="chain" id="PRO_5046687886" evidence="2">
    <location>
        <begin position="19"/>
        <end position="1065"/>
    </location>
</feature>
<feature type="compositionally biased region" description="Acidic residues" evidence="1">
    <location>
        <begin position="881"/>
        <end position="891"/>
    </location>
</feature>
<feature type="compositionally biased region" description="Low complexity" evidence="1">
    <location>
        <begin position="436"/>
        <end position="474"/>
    </location>
</feature>
<proteinExistence type="predicted"/>
<sequence>MGSFIAVFWAMTLPWVQGSSSQCKSQGLSLLAHRTGRKSRYCPMHFECMWWNSPYLLQSNSTTDVESLENTNTALGDISCATGGCGDQLPKGPEACMDFFGGCTPPFQGGNCFYANAQMKTLDGEDCAGCGYYVCHCKNLSQDRCTEESLGWDYTLLSRSTLFMEKSWELVGGEGNHACRGDNSTDNRATLYTVYNKIYSLYGCKKMCEKRWPTACHGIEYSYGRCEIWVRHGGLFAYQEIPREKGNYTCMRYGWPTSKLVPLDPSGETLHPCRASGGRNHPSFYTLAHKATPTSYRDIEECKAACSNAWFCTGIEWSLGRCEIWTVLIESFERNVTGRLAEPSRRSDPGRRLRNERIRGLTPPKTSWRSSSGTCRSRAYSDDPEAKVTMRSCGSRPGASRTATEFGSCGVAGTKEGACGLGAKGVSGPGPGSRASSKGHSPSPRPGSRSSSKLSARNGSRSPGPSGPNSRSSSKLVLSARKMSSTSSALALNEKPGRRSSKPSRRTSRASRRSSRADSHASGISGVSEETNALNPKDRHMSAGVCAGLDLSIFEQRKSRPETPLPPQTPLSPLSQLMAVETRPLVDERRPSEAKSVKSSKSNKSRRPSDAKSDAKSVHSSGEDTPRSTTSTKSKPTKQLPAEPAQPPSTKSIFKAHMEAKAKEAFQKRNKGGTSSFTDLDPPALPGHQLLPPSVRVLDVPTAMDFFDHHDKVRAYGNTGLLDKKAFAEMLFAIAQGKDAMSEEWSNAIFEALDFQGLGVLDQEQFLGWAFCTPNNYHSNIRLRFQQVVKEHQLRELLEALVIGNGLRTLNQLSVGKEELWFLVDTCRVPLSRFSADELHSYLANGAEGVDPSEFLNWLFPGRELRELRQKVDHLRQQQPEESEEENEEEPVVLQKSDVFRAPRRPLWEHGLQRPIIVEFRVAHAFMPKINYIEENLDGFSELRLEVNVVIDESLRNSCGHVVIKTGRDMIIWDTGTMTPYREDPFVTKASSWNWLKSYLLIFAPDANMAAQVGHLKKQKRRLKRAAARAAAARRASRASRHSSHRASSHASGDEHPGHHEHLQQ</sequence>
<feature type="compositionally biased region" description="Basic and acidic residues" evidence="1">
    <location>
        <begin position="607"/>
        <end position="626"/>
    </location>
</feature>
<dbReference type="EMBL" id="CAXAMN010015558">
    <property type="protein sequence ID" value="CAK9046139.1"/>
    <property type="molecule type" value="Genomic_DNA"/>
</dbReference>
<evidence type="ECO:0000313" key="3">
    <source>
        <dbReference type="EMBL" id="CAK9046139.1"/>
    </source>
</evidence>
<reference evidence="3 4" key="1">
    <citation type="submission" date="2024-02" db="EMBL/GenBank/DDBJ databases">
        <authorList>
            <person name="Chen Y."/>
            <person name="Shah S."/>
            <person name="Dougan E. K."/>
            <person name="Thang M."/>
            <person name="Chan C."/>
        </authorList>
    </citation>
    <scope>NUCLEOTIDE SEQUENCE [LARGE SCALE GENOMIC DNA]</scope>
</reference>
<gene>
    <name evidence="3" type="ORF">CCMP2556_LOCUS24014</name>
</gene>
<feature type="region of interest" description="Disordered" evidence="1">
    <location>
        <begin position="555"/>
        <end position="650"/>
    </location>
</feature>